<dbReference type="OrthoDB" id="294251at2759"/>
<dbReference type="GO" id="GO:0031267">
    <property type="term" value="F:small GTPase binding"/>
    <property type="evidence" value="ECO:0007669"/>
    <property type="project" value="TreeGrafter"/>
</dbReference>
<feature type="region of interest" description="Disordered" evidence="1">
    <location>
        <begin position="1"/>
        <end position="82"/>
    </location>
</feature>
<feature type="compositionally biased region" description="Basic and acidic residues" evidence="1">
    <location>
        <begin position="321"/>
        <end position="338"/>
    </location>
</feature>
<feature type="region of interest" description="Disordered" evidence="1">
    <location>
        <begin position="430"/>
        <end position="473"/>
    </location>
</feature>
<dbReference type="AlphaFoldDB" id="A0A1X6MS87"/>
<sequence length="1230" mass="134742">MPAPSRQLSTPTHLHPLLPEEGSSRGRRSRGKQTESGDFKPATDYFTLKAQLESSAEEHTKHSHANWDGSVRGYGKGRKRKHVKPAPLIVVESSSGHFASPSTPSYNNLEPVFSEPSTPAYSNVESVLSEPVLGESVSHSDSQILLTTWHEMSDSDIESAILQCHESTPQSSVPSHPYHSVLRVLSSAVHHLTRIRRELEESRRLLLEKDAARRDRASQLLQELPPSEKGVAERVLQSLFPNDDEKGHRVHRQHSQLSIAESLTEAIEDDSALSHSYPSDIVTPVASATTVPIDTHADIHIGSQTDGASVIEDSAPLDIGPQKEAEDSGDGGSHHRDMSSSGETTRSDQASLGNWMGTWWLKGKRNGRTPSSLHSEDSSGAVASDLSTSSQPDTDAVVELPATPQTVNKTGRRKVSRSVFGTLGFSILNPSAGAATSRKRRNVSVADVGPVETPRPTQRSQTAQSAASSPVRDTVLRAESPQLSVYLSSSKPPSVVSSAKPVGDEKPPQGASLRAIIQATRVMTSDPASILDDQGQDTSDFIAQRAMELVRNAREAGLDFRKERKPDKPDGQHQQGHPVSLSSTNDHKPALGQVIIQDETRKLHTRRKPSVNLSSFASPLFGSFMAQQEKTISTVVGAVSRGYASNASSSHAQVNGPTSPTVPVRRPGSVPLESIIPTNAKPPTQFLSRTYTPLTSRDFHFSIPLPDVASALSVPLDEQSHEGMTDRYGFIYDVSRYDVLLLIRAKECSNTAPACLTGIKIADRREDNNWPEDEAVPDDAIEIVKEGCDLHNAGDSNETLSIRSSSTRRTVQSMPTADSIPHSSQASRGVSPSSSKGRKRTPAAVADPRSKTSILLVDSETPRHVCAHTIRNLMARLVELHDERHAVQRKEWDAFLKRRSNSRKVVNSSGTRTAASAGAAALLGLGTADADEELDHSGGFIGFAQLGLPAYRDERKDFVRLVRGGIPLVYRSKAWLECSGGLEMREPGVFSDLLAQSDDENGAVREIEKDVGRTMPLNVFFGRTGAGVDKLRRVLIAYSRRNPTVGYCQGMNLVTSTLLLVFGDEEEAFWVLAAMIERILPPDFFSPSLLSSRACPLILLDYVQEHMPKLYNHLTQLDVDLPAICFSWFLSLFTDCLPVETLFRVWDIFLVDGLDVLFRIAFGILRMSEQELLHCNSIPAVYVALESLPNRMWEIERLLQHETELRSTMLHADLVKRRDTHIASLKECMA</sequence>
<feature type="region of interest" description="Disordered" evidence="1">
    <location>
        <begin position="486"/>
        <end position="510"/>
    </location>
</feature>
<dbReference type="PANTHER" id="PTHR47219">
    <property type="entry name" value="RAB GTPASE-ACTIVATING PROTEIN 1-LIKE"/>
    <property type="match status" value="1"/>
</dbReference>
<dbReference type="GO" id="GO:0005096">
    <property type="term" value="F:GTPase activator activity"/>
    <property type="evidence" value="ECO:0007669"/>
    <property type="project" value="TreeGrafter"/>
</dbReference>
<feature type="compositionally biased region" description="Polar residues" evidence="1">
    <location>
        <begin position="572"/>
        <end position="584"/>
    </location>
</feature>
<feature type="compositionally biased region" description="Polar residues" evidence="1">
    <location>
        <begin position="339"/>
        <end position="351"/>
    </location>
</feature>
<dbReference type="InterPro" id="IPR000195">
    <property type="entry name" value="Rab-GAP-TBC_dom"/>
</dbReference>
<dbReference type="FunFam" id="1.10.8.270:FF:000026">
    <property type="entry name" value="TBC (Tre-2/Bub2/Cdc16) domain family"/>
    <property type="match status" value="1"/>
</dbReference>
<dbReference type="Pfam" id="PF00566">
    <property type="entry name" value="RabGAP-TBC"/>
    <property type="match status" value="1"/>
</dbReference>
<feature type="compositionally biased region" description="Basic and acidic residues" evidence="1">
    <location>
        <begin position="562"/>
        <end position="571"/>
    </location>
</feature>
<keyword evidence="4" id="KW-1185">Reference proteome</keyword>
<dbReference type="STRING" id="670580.A0A1X6MS87"/>
<feature type="region of interest" description="Disordered" evidence="1">
    <location>
        <begin position="562"/>
        <end position="588"/>
    </location>
</feature>
<organism evidence="3 4">
    <name type="scientific">Postia placenta MAD-698-R-SB12</name>
    <dbReference type="NCBI Taxonomy" id="670580"/>
    <lineage>
        <taxon>Eukaryota</taxon>
        <taxon>Fungi</taxon>
        <taxon>Dikarya</taxon>
        <taxon>Basidiomycota</taxon>
        <taxon>Agaricomycotina</taxon>
        <taxon>Agaricomycetes</taxon>
        <taxon>Polyporales</taxon>
        <taxon>Adustoporiaceae</taxon>
        <taxon>Rhodonia</taxon>
    </lineage>
</organism>
<feature type="compositionally biased region" description="Polar residues" evidence="1">
    <location>
        <begin position="811"/>
        <end position="835"/>
    </location>
</feature>
<feature type="region of interest" description="Disordered" evidence="1">
    <location>
        <begin position="790"/>
        <end position="849"/>
    </location>
</feature>
<feature type="compositionally biased region" description="Low complexity" evidence="1">
    <location>
        <begin position="457"/>
        <end position="469"/>
    </location>
</feature>
<feature type="compositionally biased region" description="Low complexity" evidence="1">
    <location>
        <begin position="488"/>
        <end position="501"/>
    </location>
</feature>
<dbReference type="SUPFAM" id="SSF47923">
    <property type="entry name" value="Ypt/Rab-GAP domain of gyp1p"/>
    <property type="match status" value="2"/>
</dbReference>
<accession>A0A1X6MS87</accession>
<evidence type="ECO:0000313" key="3">
    <source>
        <dbReference type="EMBL" id="OSX59076.1"/>
    </source>
</evidence>
<dbReference type="Gene3D" id="1.10.8.270">
    <property type="entry name" value="putative rabgap domain of human tbc1 domain family member 14 like domains"/>
    <property type="match status" value="1"/>
</dbReference>
<feature type="compositionally biased region" description="Low complexity" evidence="1">
    <location>
        <begin position="799"/>
        <end position="810"/>
    </location>
</feature>
<protein>
    <recommendedName>
        <fullName evidence="2">Rab-GAP TBC domain-containing protein</fullName>
    </recommendedName>
</protein>
<dbReference type="GeneID" id="36324638"/>
<dbReference type="Gene3D" id="1.10.472.80">
    <property type="entry name" value="Ypt/Rab-GAP domain of gyp1p, domain 3"/>
    <property type="match status" value="1"/>
</dbReference>
<evidence type="ECO:0000256" key="1">
    <source>
        <dbReference type="SAM" id="MobiDB-lite"/>
    </source>
</evidence>
<feature type="region of interest" description="Disordered" evidence="1">
    <location>
        <begin position="366"/>
        <end position="397"/>
    </location>
</feature>
<dbReference type="PANTHER" id="PTHR47219:SF20">
    <property type="entry name" value="TBC1 DOMAIN FAMILY MEMBER 2B"/>
    <property type="match status" value="1"/>
</dbReference>
<dbReference type="Proteomes" id="UP000194127">
    <property type="component" value="Unassembled WGS sequence"/>
</dbReference>
<proteinExistence type="predicted"/>
<dbReference type="PROSITE" id="PS50086">
    <property type="entry name" value="TBC_RABGAP"/>
    <property type="match status" value="1"/>
</dbReference>
<dbReference type="SMART" id="SM00164">
    <property type="entry name" value="TBC"/>
    <property type="match status" value="1"/>
</dbReference>
<dbReference type="EMBL" id="KZ110603">
    <property type="protein sequence ID" value="OSX59076.1"/>
    <property type="molecule type" value="Genomic_DNA"/>
</dbReference>
<reference evidence="3 4" key="1">
    <citation type="submission" date="2017-04" db="EMBL/GenBank/DDBJ databases">
        <title>Genome Sequence of the Model Brown-Rot Fungus Postia placenta SB12.</title>
        <authorList>
            <consortium name="DOE Joint Genome Institute"/>
            <person name="Gaskell J."/>
            <person name="Kersten P."/>
            <person name="Larrondo L.F."/>
            <person name="Canessa P."/>
            <person name="Martinez D."/>
            <person name="Hibbett D."/>
            <person name="Schmoll M."/>
            <person name="Kubicek C.P."/>
            <person name="Martinez A.T."/>
            <person name="Yadav J."/>
            <person name="Master E."/>
            <person name="Magnuson J.K."/>
            <person name="James T."/>
            <person name="Yaver D."/>
            <person name="Berka R."/>
            <person name="Labutti K."/>
            <person name="Lipzen A."/>
            <person name="Aerts A."/>
            <person name="Barry K."/>
            <person name="Henrissat B."/>
            <person name="Blanchette R."/>
            <person name="Grigoriev I."/>
            <person name="Cullen D."/>
        </authorList>
    </citation>
    <scope>NUCLEOTIDE SEQUENCE [LARGE SCALE GENOMIC DNA]</scope>
    <source>
        <strain evidence="3 4">MAD-698-R-SB12</strain>
    </source>
</reference>
<evidence type="ECO:0000259" key="2">
    <source>
        <dbReference type="PROSITE" id="PS50086"/>
    </source>
</evidence>
<feature type="domain" description="Rab-GAP TBC" evidence="2">
    <location>
        <begin position="965"/>
        <end position="1153"/>
    </location>
</feature>
<gene>
    <name evidence="3" type="ORF">POSPLADRAFT_1049211</name>
</gene>
<feature type="region of interest" description="Disordered" evidence="1">
    <location>
        <begin position="313"/>
        <end position="351"/>
    </location>
</feature>
<dbReference type="InterPro" id="IPR050302">
    <property type="entry name" value="Rab_GAP_TBC_domain"/>
</dbReference>
<feature type="compositionally biased region" description="Low complexity" evidence="1">
    <location>
        <begin position="10"/>
        <end position="21"/>
    </location>
</feature>
<dbReference type="RefSeq" id="XP_024335870.1">
    <property type="nucleotide sequence ID" value="XM_024479688.1"/>
</dbReference>
<evidence type="ECO:0000313" key="4">
    <source>
        <dbReference type="Proteomes" id="UP000194127"/>
    </source>
</evidence>
<name>A0A1X6MS87_9APHY</name>
<dbReference type="InterPro" id="IPR035969">
    <property type="entry name" value="Rab-GAP_TBC_sf"/>
</dbReference>